<feature type="chain" id="PRO_5045554900" evidence="4">
    <location>
        <begin position="29"/>
        <end position="179"/>
    </location>
</feature>
<dbReference type="PANTHER" id="PTHR42852">
    <property type="entry name" value="THIOL:DISULFIDE INTERCHANGE PROTEIN DSBE"/>
    <property type="match status" value="1"/>
</dbReference>
<evidence type="ECO:0000259" key="5">
    <source>
        <dbReference type="PROSITE" id="PS51352"/>
    </source>
</evidence>
<reference evidence="7" key="1">
    <citation type="journal article" date="2015" name="Genome Announc.">
        <title>Complete Genome Sequence of Herbaspirillum hiltneri N3 (DSM 17495), Isolated from Surface-Sterilized Wheat Roots.</title>
        <authorList>
            <person name="Guizelini D."/>
            <person name="Saizaki P.M."/>
            <person name="Coimbra N.A."/>
            <person name="Weiss V.A."/>
            <person name="Faoro H."/>
            <person name="Sfeir M.Z."/>
            <person name="Baura V.A."/>
            <person name="Monteiro R.A."/>
            <person name="Chubatsu L.S."/>
            <person name="Souza E.M."/>
            <person name="Cruz L.M."/>
            <person name="Pedrosa F.O."/>
            <person name="Raittz R.T."/>
            <person name="Marchaukoski J.N."/>
            <person name="Steffens M.B."/>
        </authorList>
    </citation>
    <scope>NUCLEOTIDE SEQUENCE [LARGE SCALE GENOMIC DNA]</scope>
    <source>
        <strain evidence="7">N3</strain>
    </source>
</reference>
<accession>A0ABN4HTB6</accession>
<feature type="signal peptide" evidence="4">
    <location>
        <begin position="1"/>
        <end position="28"/>
    </location>
</feature>
<dbReference type="SUPFAM" id="SSF52833">
    <property type="entry name" value="Thioredoxin-like"/>
    <property type="match status" value="1"/>
</dbReference>
<evidence type="ECO:0000313" key="6">
    <source>
        <dbReference type="EMBL" id="AKZ61397.1"/>
    </source>
</evidence>
<dbReference type="Pfam" id="PF08534">
    <property type="entry name" value="Redoxin"/>
    <property type="match status" value="1"/>
</dbReference>
<dbReference type="InterPro" id="IPR013740">
    <property type="entry name" value="Redoxin"/>
</dbReference>
<protein>
    <submittedName>
        <fullName evidence="6">Alkyl hydroperoxide reductase</fullName>
    </submittedName>
</protein>
<name>A0ABN4HTB6_9BURK</name>
<dbReference type="EMBL" id="CP011409">
    <property type="protein sequence ID" value="AKZ61397.1"/>
    <property type="molecule type" value="Genomic_DNA"/>
</dbReference>
<dbReference type="Gene3D" id="3.40.30.10">
    <property type="entry name" value="Glutaredoxin"/>
    <property type="match status" value="1"/>
</dbReference>
<keyword evidence="2" id="KW-0201">Cytochrome c-type biogenesis</keyword>
<organism evidence="6 7">
    <name type="scientific">Herbaspirillum hiltneri N3</name>
    <dbReference type="NCBI Taxonomy" id="1262470"/>
    <lineage>
        <taxon>Bacteria</taxon>
        <taxon>Pseudomonadati</taxon>
        <taxon>Pseudomonadota</taxon>
        <taxon>Betaproteobacteria</taxon>
        <taxon>Burkholderiales</taxon>
        <taxon>Oxalobacteraceae</taxon>
        <taxon>Herbaspirillum</taxon>
    </lineage>
</organism>
<dbReference type="InterPro" id="IPR036249">
    <property type="entry name" value="Thioredoxin-like_sf"/>
</dbReference>
<dbReference type="InterPro" id="IPR013766">
    <property type="entry name" value="Thioredoxin_domain"/>
</dbReference>
<dbReference type="PROSITE" id="PS00194">
    <property type="entry name" value="THIOREDOXIN_1"/>
    <property type="match status" value="1"/>
</dbReference>
<dbReference type="InterPro" id="IPR050553">
    <property type="entry name" value="Thioredoxin_ResA/DsbE_sf"/>
</dbReference>
<evidence type="ECO:0000256" key="2">
    <source>
        <dbReference type="ARBA" id="ARBA00022748"/>
    </source>
</evidence>
<dbReference type="PROSITE" id="PS51352">
    <property type="entry name" value="THIOREDOXIN_2"/>
    <property type="match status" value="1"/>
</dbReference>
<keyword evidence="3" id="KW-0676">Redox-active center</keyword>
<dbReference type="RefSeq" id="WP_053194865.1">
    <property type="nucleotide sequence ID" value="NZ_CP011409.1"/>
</dbReference>
<evidence type="ECO:0000256" key="1">
    <source>
        <dbReference type="ARBA" id="ARBA00004196"/>
    </source>
</evidence>
<evidence type="ECO:0000256" key="3">
    <source>
        <dbReference type="ARBA" id="ARBA00023284"/>
    </source>
</evidence>
<dbReference type="CDD" id="cd02966">
    <property type="entry name" value="TlpA_like_family"/>
    <property type="match status" value="1"/>
</dbReference>
<dbReference type="InterPro" id="IPR017937">
    <property type="entry name" value="Thioredoxin_CS"/>
</dbReference>
<dbReference type="PANTHER" id="PTHR42852:SF13">
    <property type="entry name" value="PROTEIN DIPZ"/>
    <property type="match status" value="1"/>
</dbReference>
<feature type="domain" description="Thioredoxin" evidence="5">
    <location>
        <begin position="39"/>
        <end position="178"/>
    </location>
</feature>
<keyword evidence="4" id="KW-0732">Signal</keyword>
<gene>
    <name evidence="6" type="ORF">F506_00800</name>
</gene>
<sequence>MKKRNYLLFVLIAILAAGVGVYTSYQHAQPQAVQQTPEARAVANLFAQTMPDAAGKPQALSQWKGKPLIINFWATWCAPCVEEMPELAALQAEVAPVQIIGIGVDSQENIAQFAEKFHIYYPLYVAGTGATDLLRQFGNQAGGLPFTVLVGLDGNLKKVYLGRLNFDELRRDLASLKNM</sequence>
<comment type="subcellular location">
    <subcellularLocation>
        <location evidence="1">Cell envelope</location>
    </subcellularLocation>
</comment>
<proteinExistence type="predicted"/>
<dbReference type="Proteomes" id="UP000063429">
    <property type="component" value="Chromosome"/>
</dbReference>
<evidence type="ECO:0000256" key="4">
    <source>
        <dbReference type="SAM" id="SignalP"/>
    </source>
</evidence>
<keyword evidence="7" id="KW-1185">Reference proteome</keyword>
<evidence type="ECO:0000313" key="7">
    <source>
        <dbReference type="Proteomes" id="UP000063429"/>
    </source>
</evidence>